<dbReference type="PRINTS" id="PR00337">
    <property type="entry name" value="LEUILEVALBP"/>
</dbReference>
<dbReference type="SUPFAM" id="SSF53822">
    <property type="entry name" value="Periplasmic binding protein-like I"/>
    <property type="match status" value="1"/>
</dbReference>
<dbReference type="Pfam" id="PF13458">
    <property type="entry name" value="Peripla_BP_6"/>
    <property type="match status" value="1"/>
</dbReference>
<proteinExistence type="inferred from homology"/>
<gene>
    <name evidence="6" type="ORF">F8568_022970</name>
</gene>
<keyword evidence="7" id="KW-1185">Reference proteome</keyword>
<evidence type="ECO:0000256" key="3">
    <source>
        <dbReference type="ARBA" id="ARBA00022729"/>
    </source>
</evidence>
<dbReference type="InterPro" id="IPR051010">
    <property type="entry name" value="BCAA_transport"/>
</dbReference>
<keyword evidence="3" id="KW-0732">Signal</keyword>
<dbReference type="PANTHER" id="PTHR30483:SF6">
    <property type="entry name" value="PERIPLASMIC BINDING PROTEIN OF ABC TRANSPORTER FOR NATURAL AMINO ACIDS"/>
    <property type="match status" value="1"/>
</dbReference>
<dbReference type="Gene3D" id="3.40.50.2300">
    <property type="match status" value="2"/>
</dbReference>
<organism evidence="6 7">
    <name type="scientific">Actinomadura physcomitrii</name>
    <dbReference type="NCBI Taxonomy" id="2650748"/>
    <lineage>
        <taxon>Bacteria</taxon>
        <taxon>Bacillati</taxon>
        <taxon>Actinomycetota</taxon>
        <taxon>Actinomycetes</taxon>
        <taxon>Streptosporangiales</taxon>
        <taxon>Thermomonosporaceae</taxon>
        <taxon>Actinomadura</taxon>
    </lineage>
</organism>
<evidence type="ECO:0000259" key="5">
    <source>
        <dbReference type="Pfam" id="PF13458"/>
    </source>
</evidence>
<evidence type="ECO:0000256" key="2">
    <source>
        <dbReference type="ARBA" id="ARBA00022448"/>
    </source>
</evidence>
<keyword evidence="4" id="KW-0029">Amino-acid transport</keyword>
<name>A0A6I4MLT9_9ACTN</name>
<comment type="caution">
    <text evidence="6">The sequence shown here is derived from an EMBL/GenBank/DDBJ whole genome shotgun (WGS) entry which is preliminary data.</text>
</comment>
<comment type="similarity">
    <text evidence="1">Belongs to the leucine-binding protein family.</text>
</comment>
<dbReference type="InterPro" id="IPR028082">
    <property type="entry name" value="Peripla_BP_I"/>
</dbReference>
<dbReference type="Proteomes" id="UP000462055">
    <property type="component" value="Unassembled WGS sequence"/>
</dbReference>
<dbReference type="InterPro" id="IPR000709">
    <property type="entry name" value="Leu_Ile_Val-bd"/>
</dbReference>
<dbReference type="PANTHER" id="PTHR30483">
    <property type="entry name" value="LEUCINE-SPECIFIC-BINDING PROTEIN"/>
    <property type="match status" value="1"/>
</dbReference>
<protein>
    <submittedName>
        <fullName evidence="6">ABC transporter substrate-binding protein</fullName>
    </submittedName>
</protein>
<dbReference type="EMBL" id="WBMS02000018">
    <property type="protein sequence ID" value="MWA03186.1"/>
    <property type="molecule type" value="Genomic_DNA"/>
</dbReference>
<dbReference type="GO" id="GO:0006865">
    <property type="term" value="P:amino acid transport"/>
    <property type="evidence" value="ECO:0007669"/>
    <property type="project" value="UniProtKB-KW"/>
</dbReference>
<sequence>MSRHVRTVHRGGVSPVRITPGRTIRTGAAALALITLSACGGGGTGKADSHGPFRVLAVLPLSGALAEQAKLQMSGLQAAADDLNGRGGIGGRKIEIASVDDKLNPTEAVSRLQSRLNGSERPDYVLAGATSNETLAMLPALTNARVLSGTTASDRSMDDPKKYPYHFGYQSANDQNYASAVRFMKTRGVRTLAFIASNDALGTYNRSAIENAVKGTGIKLVAQSYDSKATDLTAPLDALRSARPDLLLASGYGPAVGYILDARQKLNWSVPVIGDSGFAGSNPASLVDSSALKDVLIQTFKVAALSERGSWQPATERMVKAVAAKGPVKQIITLAAEPYDALQVLGVAAEQAGGTDPADLKKAMESLKRPSPVPWTTYAAYAYSTKAHFPVVNDSDFSYLPASVLVQGQFEASS</sequence>
<keyword evidence="2" id="KW-0813">Transport</keyword>
<evidence type="ECO:0000313" key="7">
    <source>
        <dbReference type="Proteomes" id="UP000462055"/>
    </source>
</evidence>
<evidence type="ECO:0000313" key="6">
    <source>
        <dbReference type="EMBL" id="MWA03186.1"/>
    </source>
</evidence>
<evidence type="ECO:0000256" key="4">
    <source>
        <dbReference type="ARBA" id="ARBA00022970"/>
    </source>
</evidence>
<feature type="domain" description="Leucine-binding protein" evidence="5">
    <location>
        <begin position="54"/>
        <end position="370"/>
    </location>
</feature>
<dbReference type="AlphaFoldDB" id="A0A6I4MLT9"/>
<accession>A0A6I4MLT9</accession>
<dbReference type="InterPro" id="IPR028081">
    <property type="entry name" value="Leu-bd"/>
</dbReference>
<evidence type="ECO:0000256" key="1">
    <source>
        <dbReference type="ARBA" id="ARBA00010062"/>
    </source>
</evidence>
<reference evidence="6" key="1">
    <citation type="submission" date="2019-12" db="EMBL/GenBank/DDBJ databases">
        <title>Actinomadura physcomitrii sp. nov., a novel actinomycete isolated from moss [Physcomitrium sphaericum (Ludw) Fuernr].</title>
        <authorList>
            <person name="Zhuang X."/>
        </authorList>
    </citation>
    <scope>NUCLEOTIDE SEQUENCE [LARGE SCALE GENOMIC DNA]</scope>
    <source>
        <strain evidence="6">LD22</strain>
    </source>
</reference>